<reference evidence="9 10" key="1">
    <citation type="submission" date="2023-03" db="EMBL/GenBank/DDBJ databases">
        <title>Genome sequence of Microbacterium sp. KACC 23027.</title>
        <authorList>
            <person name="Kim S."/>
            <person name="Heo J."/>
            <person name="Kwon S.-W."/>
        </authorList>
    </citation>
    <scope>NUCLEOTIDE SEQUENCE [LARGE SCALE GENOMIC DNA]</scope>
    <source>
        <strain evidence="9 10">KACC 23027</strain>
    </source>
</reference>
<dbReference type="SUPFAM" id="SSF141523">
    <property type="entry name" value="L,D-transpeptidase catalytic domain-like"/>
    <property type="match status" value="1"/>
</dbReference>
<dbReference type="InterPro" id="IPR038063">
    <property type="entry name" value="Transpep_catalytic_dom"/>
</dbReference>
<keyword evidence="5 6" id="KW-0961">Cell wall biogenesis/degradation</keyword>
<evidence type="ECO:0000313" key="10">
    <source>
        <dbReference type="Proteomes" id="UP001214553"/>
    </source>
</evidence>
<keyword evidence="4 6" id="KW-0573">Peptidoglycan synthesis</keyword>
<comment type="pathway">
    <text evidence="1 6">Cell wall biogenesis; peptidoglycan biosynthesis.</text>
</comment>
<feature type="compositionally biased region" description="Low complexity" evidence="7">
    <location>
        <begin position="39"/>
        <end position="51"/>
    </location>
</feature>
<evidence type="ECO:0000256" key="4">
    <source>
        <dbReference type="ARBA" id="ARBA00022984"/>
    </source>
</evidence>
<dbReference type="PROSITE" id="PS52029">
    <property type="entry name" value="LD_TPASE"/>
    <property type="match status" value="1"/>
</dbReference>
<feature type="active site" description="Proton donor/acceptor" evidence="6">
    <location>
        <position position="261"/>
    </location>
</feature>
<evidence type="ECO:0000256" key="5">
    <source>
        <dbReference type="ARBA" id="ARBA00023316"/>
    </source>
</evidence>
<feature type="domain" description="L,D-TPase catalytic" evidence="8">
    <location>
        <begin position="176"/>
        <end position="295"/>
    </location>
</feature>
<evidence type="ECO:0000256" key="7">
    <source>
        <dbReference type="SAM" id="MobiDB-lite"/>
    </source>
</evidence>
<sequence>MGSTRRTGRWAMVAAVAVLLAAGGAVLMTRLSAPAARTPASAAPTMTAPSPSASPTPTPTRTPAPTYDLAGVPKVDVFALIPALHTDAHPSQKLSGEVVRPKADRAPVFASPGGEPVAYLPHTDPYGGTTVPVVERRDGWVKVLLVGRAHVPSHGDAGQLTGWLRADDVTTRTLPAQVEVDISKHRIDIVRGDDRERIAGDFAWGREETPTPHGRAFIMMVRAAPSLAYTRGRPVVYLSVQSPALDGFGGADVAVTAFHYHDAHSGAISNGCLRLGASAITALAALPPGTPVTIRP</sequence>
<feature type="active site" description="Nucleophile" evidence="6">
    <location>
        <position position="272"/>
    </location>
</feature>
<dbReference type="Gene3D" id="2.40.440.10">
    <property type="entry name" value="L,D-transpeptidase catalytic domain-like"/>
    <property type="match status" value="1"/>
</dbReference>
<dbReference type="EMBL" id="CP119108">
    <property type="protein sequence ID" value="WEG10101.1"/>
    <property type="molecule type" value="Genomic_DNA"/>
</dbReference>
<organism evidence="9 10">
    <name type="scientific">Microbacterium horticulturae</name>
    <dbReference type="NCBI Taxonomy" id="3028316"/>
    <lineage>
        <taxon>Bacteria</taxon>
        <taxon>Bacillati</taxon>
        <taxon>Actinomycetota</taxon>
        <taxon>Actinomycetes</taxon>
        <taxon>Micrococcales</taxon>
        <taxon>Microbacteriaceae</taxon>
        <taxon>Microbacterium</taxon>
    </lineage>
</organism>
<evidence type="ECO:0000313" key="9">
    <source>
        <dbReference type="EMBL" id="WEG10101.1"/>
    </source>
</evidence>
<dbReference type="CDD" id="cd16913">
    <property type="entry name" value="YkuD_like"/>
    <property type="match status" value="1"/>
</dbReference>
<gene>
    <name evidence="9" type="ORF">PU630_05990</name>
</gene>
<feature type="region of interest" description="Disordered" evidence="7">
    <location>
        <begin position="39"/>
        <end position="65"/>
    </location>
</feature>
<evidence type="ECO:0000256" key="6">
    <source>
        <dbReference type="PROSITE-ProRule" id="PRU01373"/>
    </source>
</evidence>
<evidence type="ECO:0000256" key="3">
    <source>
        <dbReference type="ARBA" id="ARBA00022960"/>
    </source>
</evidence>
<keyword evidence="2" id="KW-0808">Transferase</keyword>
<protein>
    <submittedName>
        <fullName evidence="9">L,D-transpeptidase</fullName>
    </submittedName>
</protein>
<proteinExistence type="predicted"/>
<evidence type="ECO:0000256" key="1">
    <source>
        <dbReference type="ARBA" id="ARBA00004752"/>
    </source>
</evidence>
<dbReference type="RefSeq" id="WP_275279421.1">
    <property type="nucleotide sequence ID" value="NZ_CP119108.1"/>
</dbReference>
<name>A0ABY8C0Y1_9MICO</name>
<dbReference type="Pfam" id="PF03734">
    <property type="entry name" value="YkuD"/>
    <property type="match status" value="1"/>
</dbReference>
<evidence type="ECO:0000259" key="8">
    <source>
        <dbReference type="PROSITE" id="PS52029"/>
    </source>
</evidence>
<keyword evidence="10" id="KW-1185">Reference proteome</keyword>
<evidence type="ECO:0000256" key="2">
    <source>
        <dbReference type="ARBA" id="ARBA00022679"/>
    </source>
</evidence>
<dbReference type="Proteomes" id="UP001214553">
    <property type="component" value="Chromosome"/>
</dbReference>
<dbReference type="InterPro" id="IPR005490">
    <property type="entry name" value="LD_TPept_cat_dom"/>
</dbReference>
<accession>A0ABY8C0Y1</accession>
<keyword evidence="3 6" id="KW-0133">Cell shape</keyword>
<feature type="compositionally biased region" description="Pro residues" evidence="7">
    <location>
        <begin position="52"/>
        <end position="62"/>
    </location>
</feature>